<dbReference type="KEGG" id="coh:EAV92_00560"/>
<keyword evidence="1" id="KW-0723">Serine/threonine-protein kinase</keyword>
<gene>
    <name evidence="3" type="ORF">EAV92_00560</name>
</gene>
<proteinExistence type="predicted"/>
<keyword evidence="3" id="KW-0067">ATP-binding</keyword>
<keyword evidence="1" id="KW-0418">Kinase</keyword>
<sequence length="173" mass="19392">MMKTWKNLEKGRMRGTGMAVHGNTAESEPKVLHLAGESLEELSTLHDFFDNLAGEAGWTGRLANEFKLCCEELVTNTISYGYAESHAAKGIKIAVYGLPHVVTMEITDQATPFNPFETGEPDLTLDVENRPIGGLGVYFVKQMMDEIFYERTEPPGNRLILRKFLLQNLEENP</sequence>
<keyword evidence="4" id="KW-1185">Reference proteome</keyword>
<dbReference type="GO" id="GO:0004674">
    <property type="term" value="F:protein serine/threonine kinase activity"/>
    <property type="evidence" value="ECO:0007669"/>
    <property type="project" value="UniProtKB-KW"/>
</dbReference>
<dbReference type="PANTHER" id="PTHR35526">
    <property type="entry name" value="ANTI-SIGMA-F FACTOR RSBW-RELATED"/>
    <property type="match status" value="1"/>
</dbReference>
<dbReference type="GO" id="GO:0005524">
    <property type="term" value="F:ATP binding"/>
    <property type="evidence" value="ECO:0007669"/>
    <property type="project" value="UniProtKB-KW"/>
</dbReference>
<dbReference type="SUPFAM" id="SSF55874">
    <property type="entry name" value="ATPase domain of HSP90 chaperone/DNA topoisomerase II/histidine kinase"/>
    <property type="match status" value="1"/>
</dbReference>
<evidence type="ECO:0000259" key="2">
    <source>
        <dbReference type="Pfam" id="PF13581"/>
    </source>
</evidence>
<dbReference type="Proteomes" id="UP000269097">
    <property type="component" value="Chromosome"/>
</dbReference>
<evidence type="ECO:0000313" key="3">
    <source>
        <dbReference type="EMBL" id="AYQ71231.1"/>
    </source>
</evidence>
<accession>A0A3G3JTS2</accession>
<dbReference type="InterPro" id="IPR050267">
    <property type="entry name" value="Anti-sigma-factor_SerPK"/>
</dbReference>
<protein>
    <submittedName>
        <fullName evidence="3">ATP-binding protein</fullName>
    </submittedName>
</protein>
<keyword evidence="3" id="KW-0547">Nucleotide-binding</keyword>
<dbReference type="InterPro" id="IPR003594">
    <property type="entry name" value="HATPase_dom"/>
</dbReference>
<dbReference type="Gene3D" id="3.30.565.10">
    <property type="entry name" value="Histidine kinase-like ATPase, C-terminal domain"/>
    <property type="match status" value="1"/>
</dbReference>
<evidence type="ECO:0000256" key="1">
    <source>
        <dbReference type="ARBA" id="ARBA00022527"/>
    </source>
</evidence>
<dbReference type="PANTHER" id="PTHR35526:SF6">
    <property type="entry name" value="SLR1861 PROTEIN"/>
    <property type="match status" value="1"/>
</dbReference>
<dbReference type="EMBL" id="CP033433">
    <property type="protein sequence ID" value="AYQ71231.1"/>
    <property type="molecule type" value="Genomic_DNA"/>
</dbReference>
<dbReference type="CDD" id="cd16936">
    <property type="entry name" value="HATPase_RsbW-like"/>
    <property type="match status" value="1"/>
</dbReference>
<organism evidence="3 4">
    <name type="scientific">Cohnella candidum</name>
    <dbReference type="NCBI Taxonomy" id="2674991"/>
    <lineage>
        <taxon>Bacteria</taxon>
        <taxon>Bacillati</taxon>
        <taxon>Bacillota</taxon>
        <taxon>Bacilli</taxon>
        <taxon>Bacillales</taxon>
        <taxon>Paenibacillaceae</taxon>
        <taxon>Cohnella</taxon>
    </lineage>
</organism>
<reference evidence="3 4" key="1">
    <citation type="submission" date="2018-10" db="EMBL/GenBank/DDBJ databases">
        <title>Genome Sequence of Cohnella sp.</title>
        <authorList>
            <person name="Srinivasan S."/>
            <person name="Kim M.K."/>
        </authorList>
    </citation>
    <scope>NUCLEOTIDE SEQUENCE [LARGE SCALE GENOMIC DNA]</scope>
    <source>
        <strain evidence="3 4">18JY8-7</strain>
    </source>
</reference>
<dbReference type="AlphaFoldDB" id="A0A3G3JTS2"/>
<dbReference type="InterPro" id="IPR036890">
    <property type="entry name" value="HATPase_C_sf"/>
</dbReference>
<evidence type="ECO:0000313" key="4">
    <source>
        <dbReference type="Proteomes" id="UP000269097"/>
    </source>
</evidence>
<name>A0A3G3JTS2_9BACL</name>
<feature type="domain" description="Histidine kinase/HSP90-like ATPase" evidence="2">
    <location>
        <begin position="39"/>
        <end position="163"/>
    </location>
</feature>
<dbReference type="Pfam" id="PF13581">
    <property type="entry name" value="HATPase_c_2"/>
    <property type="match status" value="1"/>
</dbReference>
<keyword evidence="1" id="KW-0808">Transferase</keyword>